<feature type="domain" description="Ig-like" evidence="6">
    <location>
        <begin position="302"/>
        <end position="380"/>
    </location>
</feature>
<dbReference type="SUPFAM" id="SSF49265">
    <property type="entry name" value="Fibronectin type III"/>
    <property type="match status" value="1"/>
</dbReference>
<protein>
    <recommendedName>
        <fullName evidence="10">HMCN</fullName>
    </recommendedName>
</protein>
<evidence type="ECO:0000256" key="1">
    <source>
        <dbReference type="ARBA" id="ARBA00004479"/>
    </source>
</evidence>
<dbReference type="GO" id="GO:0005911">
    <property type="term" value="C:cell-cell junction"/>
    <property type="evidence" value="ECO:0007669"/>
    <property type="project" value="TreeGrafter"/>
</dbReference>
<organism evidence="8 9">
    <name type="scientific">Mytilus coruscus</name>
    <name type="common">Sea mussel</name>
    <dbReference type="NCBI Taxonomy" id="42192"/>
    <lineage>
        <taxon>Eukaryota</taxon>
        <taxon>Metazoa</taxon>
        <taxon>Spiralia</taxon>
        <taxon>Lophotrochozoa</taxon>
        <taxon>Mollusca</taxon>
        <taxon>Bivalvia</taxon>
        <taxon>Autobranchia</taxon>
        <taxon>Pteriomorphia</taxon>
        <taxon>Mytilida</taxon>
        <taxon>Mytiloidea</taxon>
        <taxon>Mytilidae</taxon>
        <taxon>Mytilinae</taxon>
        <taxon>Mytilus</taxon>
    </lineage>
</organism>
<gene>
    <name evidence="8" type="ORF">MCOR_34788</name>
</gene>
<dbReference type="InterPro" id="IPR007110">
    <property type="entry name" value="Ig-like_dom"/>
</dbReference>
<dbReference type="CDD" id="cd00063">
    <property type="entry name" value="FN3"/>
    <property type="match status" value="1"/>
</dbReference>
<keyword evidence="9" id="KW-1185">Reference proteome</keyword>
<dbReference type="Pfam" id="PF13927">
    <property type="entry name" value="Ig_3"/>
    <property type="match status" value="1"/>
</dbReference>
<evidence type="ECO:0000256" key="5">
    <source>
        <dbReference type="ARBA" id="ARBA00023319"/>
    </source>
</evidence>
<dbReference type="PANTHER" id="PTHR11640">
    <property type="entry name" value="NEPHRIN"/>
    <property type="match status" value="1"/>
</dbReference>
<keyword evidence="2" id="KW-0472">Membrane</keyword>
<dbReference type="PROSITE" id="PS50853">
    <property type="entry name" value="FN3"/>
    <property type="match status" value="1"/>
</dbReference>
<dbReference type="SUPFAM" id="SSF48726">
    <property type="entry name" value="Immunoglobulin"/>
    <property type="match status" value="3"/>
</dbReference>
<feature type="domain" description="Ig-like" evidence="6">
    <location>
        <begin position="215"/>
        <end position="296"/>
    </location>
</feature>
<reference evidence="8 9" key="1">
    <citation type="submission" date="2020-06" db="EMBL/GenBank/DDBJ databases">
        <authorList>
            <person name="Li R."/>
            <person name="Bekaert M."/>
        </authorList>
    </citation>
    <scope>NUCLEOTIDE SEQUENCE [LARGE SCALE GENOMIC DNA]</scope>
    <source>
        <strain evidence="9">wild</strain>
    </source>
</reference>
<dbReference type="InterPro" id="IPR051275">
    <property type="entry name" value="Cell_adhesion_signaling"/>
</dbReference>
<evidence type="ECO:0000313" key="8">
    <source>
        <dbReference type="EMBL" id="CAC5400623.1"/>
    </source>
</evidence>
<dbReference type="Proteomes" id="UP000507470">
    <property type="component" value="Unassembled WGS sequence"/>
</dbReference>
<evidence type="ECO:0000313" key="9">
    <source>
        <dbReference type="Proteomes" id="UP000507470"/>
    </source>
</evidence>
<dbReference type="InterPro" id="IPR003598">
    <property type="entry name" value="Ig_sub2"/>
</dbReference>
<dbReference type="Gene3D" id="3.60.10.10">
    <property type="entry name" value="Endonuclease/exonuclease/phosphatase"/>
    <property type="match status" value="1"/>
</dbReference>
<dbReference type="InterPro" id="IPR013783">
    <property type="entry name" value="Ig-like_fold"/>
</dbReference>
<evidence type="ECO:0000259" key="6">
    <source>
        <dbReference type="PROSITE" id="PS50835"/>
    </source>
</evidence>
<dbReference type="SUPFAM" id="SSF56219">
    <property type="entry name" value="DNase I-like"/>
    <property type="match status" value="1"/>
</dbReference>
<dbReference type="PROSITE" id="PS50835">
    <property type="entry name" value="IG_LIKE"/>
    <property type="match status" value="2"/>
</dbReference>
<dbReference type="SMART" id="SM00408">
    <property type="entry name" value="IGc2"/>
    <property type="match status" value="1"/>
</dbReference>
<evidence type="ECO:0000256" key="4">
    <source>
        <dbReference type="ARBA" id="ARBA00023180"/>
    </source>
</evidence>
<evidence type="ECO:0000259" key="7">
    <source>
        <dbReference type="PROSITE" id="PS50853"/>
    </source>
</evidence>
<sequence length="882" mass="99895">MITSSTKRIFVGTQETVVLNCTCFNQNESSWRVLKTSAVNQLDATETEPVYVPYAEGLLLNPKLKNSNIFISGDYESGECNLTIRNFSADDTGTYKCEYWESGSIIINTYNVYLRSPPSNLKIQHTVDRDGKKILRRVEKKSITIVCTVKSGNPEETLVLKTNGSTIHLGKNGRLEYSFVPTRKNNQQSFVCYAFSETLDNPLVCTVELDILFKPEIAIDKITPETLVEGNSTKICCQAKSNPKVRTIEWEKNDESVLNGYGSRLCLEFTSLNRNDTGRYTCKATNTVGQTEQSMFYKVLYPPVIHITRLLFDNKIILTCNQKGEPSNYTFGNWEHRSEFKEYIRSFRGTKDGKLTIFKAGSNNRRHENDGIYTCNSSNGIPNVHGDLYQKGTVLINDQGPPMFVKANKPIQFGQYSREINLTVLLYNKFGNIQANISKENKTLNIQTTMMKIVTNDVFHNVNVTVNGVKITFKIVLDKAEDFNDYTITACNQKGCNEYMVLIKSASRPEPPTNVSVIPYVTYLEVSWCPGFDGGFSQTFVIEYKTETAEMWRQTESVMDNMQHTMTALLYDISPNTRYYVQVLSTNRIGQCIRNKTDFTLVLSLARDVSSYINDGRDDEITDNLQGESVENQLYQSSPFQNAAAVHHVLNQNEAYQNLPALFHDNQTHQMRLYNENGANGQSVSYSNRSVLSPVHELEIGESSLQYAEVIFEDVPTVHEVVIHGIGDRTVYSDIDFMTQHVAQASNKSESESESDDDFMYVDDRYIDVMWHDEVPNIPTRCSLDTIANRFGKLLIQLCYNTGLTICNGRLGNDRDGKFTFCSPNGRSLIDYMLASPNEYDKISNFGILNINEFSDHSPLVFEVGIKTVTKENLPKVSSFIK</sequence>
<evidence type="ECO:0008006" key="10">
    <source>
        <dbReference type="Google" id="ProtNLM"/>
    </source>
</evidence>
<dbReference type="InterPro" id="IPR036116">
    <property type="entry name" value="FN3_sf"/>
</dbReference>
<dbReference type="PANTHER" id="PTHR11640:SF31">
    <property type="entry name" value="IRREGULAR CHIASM C-ROUGHEST PROTEIN-RELATED"/>
    <property type="match status" value="1"/>
</dbReference>
<dbReference type="SMART" id="SM00060">
    <property type="entry name" value="FN3"/>
    <property type="match status" value="1"/>
</dbReference>
<dbReference type="InterPro" id="IPR036179">
    <property type="entry name" value="Ig-like_dom_sf"/>
</dbReference>
<dbReference type="GO" id="GO:0098609">
    <property type="term" value="P:cell-cell adhesion"/>
    <property type="evidence" value="ECO:0007669"/>
    <property type="project" value="TreeGrafter"/>
</dbReference>
<dbReference type="SMART" id="SM00409">
    <property type="entry name" value="IG"/>
    <property type="match status" value="4"/>
</dbReference>
<evidence type="ECO:0000256" key="2">
    <source>
        <dbReference type="ARBA" id="ARBA00023136"/>
    </source>
</evidence>
<proteinExistence type="predicted"/>
<dbReference type="GO" id="GO:0005886">
    <property type="term" value="C:plasma membrane"/>
    <property type="evidence" value="ECO:0007669"/>
    <property type="project" value="TreeGrafter"/>
</dbReference>
<keyword evidence="3" id="KW-1015">Disulfide bond</keyword>
<dbReference type="InterPro" id="IPR003599">
    <property type="entry name" value="Ig_sub"/>
</dbReference>
<name>A0A6J8CVV4_MYTCO</name>
<dbReference type="InterPro" id="IPR003961">
    <property type="entry name" value="FN3_dom"/>
</dbReference>
<dbReference type="AlphaFoldDB" id="A0A6J8CVV4"/>
<dbReference type="Gene3D" id="2.60.40.10">
    <property type="entry name" value="Immunoglobulins"/>
    <property type="match status" value="4"/>
</dbReference>
<keyword evidence="5" id="KW-0393">Immunoglobulin domain</keyword>
<feature type="domain" description="Fibronectin type-III" evidence="7">
    <location>
        <begin position="508"/>
        <end position="608"/>
    </location>
</feature>
<accession>A0A6J8CVV4</accession>
<evidence type="ECO:0000256" key="3">
    <source>
        <dbReference type="ARBA" id="ARBA00023157"/>
    </source>
</evidence>
<dbReference type="OrthoDB" id="6161364at2759"/>
<keyword evidence="4" id="KW-0325">Glycoprotein</keyword>
<dbReference type="InterPro" id="IPR036691">
    <property type="entry name" value="Endo/exonu/phosph_ase_sf"/>
</dbReference>
<comment type="subcellular location">
    <subcellularLocation>
        <location evidence="1">Membrane</location>
        <topology evidence="1">Single-pass type I membrane protein</topology>
    </subcellularLocation>
</comment>
<dbReference type="EMBL" id="CACVKT020006265">
    <property type="protein sequence ID" value="CAC5400623.1"/>
    <property type="molecule type" value="Genomic_DNA"/>
</dbReference>
<dbReference type="GO" id="GO:0050839">
    <property type="term" value="F:cell adhesion molecule binding"/>
    <property type="evidence" value="ECO:0007669"/>
    <property type="project" value="TreeGrafter"/>
</dbReference>